<organism evidence="1 2">
    <name type="scientific">Massilia pinisoli</name>
    <dbReference type="NCBI Taxonomy" id="1772194"/>
    <lineage>
        <taxon>Bacteria</taxon>
        <taxon>Pseudomonadati</taxon>
        <taxon>Pseudomonadota</taxon>
        <taxon>Betaproteobacteria</taxon>
        <taxon>Burkholderiales</taxon>
        <taxon>Oxalobacteraceae</taxon>
        <taxon>Telluria group</taxon>
        <taxon>Massilia</taxon>
    </lineage>
</organism>
<accession>A0ABT1ZLR9</accession>
<dbReference type="EMBL" id="JANUGW010000003">
    <property type="protein sequence ID" value="MCS0580866.1"/>
    <property type="molecule type" value="Genomic_DNA"/>
</dbReference>
<comment type="caution">
    <text evidence="1">The sequence shown here is derived from an EMBL/GenBank/DDBJ whole genome shotgun (WGS) entry which is preliminary data.</text>
</comment>
<dbReference type="RefSeq" id="WP_258815523.1">
    <property type="nucleotide sequence ID" value="NZ_JANUGW010000003.1"/>
</dbReference>
<dbReference type="Proteomes" id="UP001204151">
    <property type="component" value="Unassembled WGS sequence"/>
</dbReference>
<gene>
    <name evidence="1" type="ORF">NX784_04630</name>
</gene>
<protein>
    <submittedName>
        <fullName evidence="1">Uncharacterized protein</fullName>
    </submittedName>
</protein>
<proteinExistence type="predicted"/>
<sequence length="46" mass="4845">MRHVSRRAACAAGGLAFLLAWLTLQPRAAPVPTGSFLPGYSAMCAR</sequence>
<evidence type="ECO:0000313" key="1">
    <source>
        <dbReference type="EMBL" id="MCS0580866.1"/>
    </source>
</evidence>
<keyword evidence="2" id="KW-1185">Reference proteome</keyword>
<reference evidence="1 2" key="1">
    <citation type="submission" date="2022-08" db="EMBL/GenBank/DDBJ databases">
        <title>Reclassification of Massilia species as members of the genera Telluria, Duganella, Pseudoduganella, Mokoshia gen. nov. and Zemynaea gen. nov. using orthogonal and non-orthogonal genome-based approaches.</title>
        <authorList>
            <person name="Bowman J.P."/>
        </authorList>
    </citation>
    <scope>NUCLEOTIDE SEQUENCE [LARGE SCALE GENOMIC DNA]</scope>
    <source>
        <strain evidence="1 2">JCM 31316</strain>
    </source>
</reference>
<name>A0ABT1ZLR9_9BURK</name>
<evidence type="ECO:0000313" key="2">
    <source>
        <dbReference type="Proteomes" id="UP001204151"/>
    </source>
</evidence>